<feature type="domain" description="Response regulatory" evidence="3">
    <location>
        <begin position="23"/>
        <end position="135"/>
    </location>
</feature>
<feature type="modified residue" description="4-aspartylphosphate" evidence="2">
    <location>
        <position position="72"/>
    </location>
</feature>
<organism evidence="4">
    <name type="scientific">Solibacter usitatus (strain Ellin6076)</name>
    <dbReference type="NCBI Taxonomy" id="234267"/>
    <lineage>
        <taxon>Bacteria</taxon>
        <taxon>Pseudomonadati</taxon>
        <taxon>Acidobacteriota</taxon>
        <taxon>Terriglobia</taxon>
        <taxon>Bryobacterales</taxon>
        <taxon>Solibacteraceae</taxon>
        <taxon>Candidatus Solibacter</taxon>
    </lineage>
</organism>
<protein>
    <submittedName>
        <fullName evidence="4">Response regulator receiver protein</fullName>
    </submittedName>
</protein>
<dbReference type="STRING" id="234267.Acid_5422"/>
<name>Q01VE6_SOLUE</name>
<dbReference type="InterPro" id="IPR050595">
    <property type="entry name" value="Bact_response_regulator"/>
</dbReference>
<dbReference type="InterPro" id="IPR001789">
    <property type="entry name" value="Sig_transdc_resp-reg_receiver"/>
</dbReference>
<dbReference type="eggNOG" id="COG2204">
    <property type="taxonomic scope" value="Bacteria"/>
</dbReference>
<proteinExistence type="predicted"/>
<evidence type="ECO:0000256" key="2">
    <source>
        <dbReference type="PROSITE-ProRule" id="PRU00169"/>
    </source>
</evidence>
<dbReference type="Gene3D" id="3.40.50.2300">
    <property type="match status" value="1"/>
</dbReference>
<dbReference type="PANTHER" id="PTHR44591">
    <property type="entry name" value="STRESS RESPONSE REGULATOR PROTEIN 1"/>
    <property type="match status" value="1"/>
</dbReference>
<dbReference type="SUPFAM" id="SSF52172">
    <property type="entry name" value="CheY-like"/>
    <property type="match status" value="1"/>
</dbReference>
<gene>
    <name evidence="4" type="ordered locus">Acid_5422</name>
</gene>
<dbReference type="HOGENOM" id="CLU_000445_69_8_0"/>
<dbReference type="AlphaFoldDB" id="Q01VE6"/>
<reference evidence="4" key="1">
    <citation type="submission" date="2006-10" db="EMBL/GenBank/DDBJ databases">
        <title>Complete sequence of Solibacter usitatus Ellin6076.</title>
        <authorList>
            <consortium name="US DOE Joint Genome Institute"/>
            <person name="Copeland A."/>
            <person name="Lucas S."/>
            <person name="Lapidus A."/>
            <person name="Barry K."/>
            <person name="Detter J.C."/>
            <person name="Glavina del Rio T."/>
            <person name="Hammon N."/>
            <person name="Israni S."/>
            <person name="Dalin E."/>
            <person name="Tice H."/>
            <person name="Pitluck S."/>
            <person name="Thompson L.S."/>
            <person name="Brettin T."/>
            <person name="Bruce D."/>
            <person name="Han C."/>
            <person name="Tapia R."/>
            <person name="Gilna P."/>
            <person name="Schmutz J."/>
            <person name="Larimer F."/>
            <person name="Land M."/>
            <person name="Hauser L."/>
            <person name="Kyrpides N."/>
            <person name="Mikhailova N."/>
            <person name="Janssen P.H."/>
            <person name="Kuske C.R."/>
            <person name="Richardson P."/>
        </authorList>
    </citation>
    <scope>NUCLEOTIDE SEQUENCE</scope>
    <source>
        <strain evidence="4">Ellin6076</strain>
    </source>
</reference>
<dbReference type="InParanoid" id="Q01VE6"/>
<sequence>MPRCPSRGVGVSLTVKPMHSKPNILIVDDERGIRSLLELSFADAGYDVRIAADGNQAMQLCGIESFDAVLSDVRMPGISGHELARWLARRHPATRFFLMTGWDTGCEDCPIAGRCSIVAKPFRPKDVVSRVDAALAWGQKPAA</sequence>
<dbReference type="PANTHER" id="PTHR44591:SF3">
    <property type="entry name" value="RESPONSE REGULATORY DOMAIN-CONTAINING PROTEIN"/>
    <property type="match status" value="1"/>
</dbReference>
<dbReference type="InterPro" id="IPR011006">
    <property type="entry name" value="CheY-like_superfamily"/>
</dbReference>
<accession>Q01VE6</accession>
<dbReference type="Pfam" id="PF00072">
    <property type="entry name" value="Response_reg"/>
    <property type="match status" value="1"/>
</dbReference>
<dbReference type="SMART" id="SM00448">
    <property type="entry name" value="REC"/>
    <property type="match status" value="1"/>
</dbReference>
<dbReference type="KEGG" id="sus:Acid_5422"/>
<dbReference type="CDD" id="cd00156">
    <property type="entry name" value="REC"/>
    <property type="match status" value="1"/>
</dbReference>
<evidence type="ECO:0000313" key="4">
    <source>
        <dbReference type="EMBL" id="ABJ86369.1"/>
    </source>
</evidence>
<dbReference type="PROSITE" id="PS50110">
    <property type="entry name" value="RESPONSE_REGULATORY"/>
    <property type="match status" value="1"/>
</dbReference>
<evidence type="ECO:0000256" key="1">
    <source>
        <dbReference type="ARBA" id="ARBA00022553"/>
    </source>
</evidence>
<evidence type="ECO:0000259" key="3">
    <source>
        <dbReference type="PROSITE" id="PS50110"/>
    </source>
</evidence>
<keyword evidence="1 2" id="KW-0597">Phosphoprotein</keyword>
<dbReference type="EMBL" id="CP000473">
    <property type="protein sequence ID" value="ABJ86369.1"/>
    <property type="molecule type" value="Genomic_DNA"/>
</dbReference>
<dbReference type="GO" id="GO:0000160">
    <property type="term" value="P:phosphorelay signal transduction system"/>
    <property type="evidence" value="ECO:0007669"/>
    <property type="project" value="InterPro"/>
</dbReference>